<dbReference type="EMBL" id="JAULUE010002058">
    <property type="protein sequence ID" value="KAK5887964.1"/>
    <property type="molecule type" value="Genomic_DNA"/>
</dbReference>
<name>A0AAN8GTH5_9TELE</name>
<accession>A0AAN8GTH5</accession>
<evidence type="ECO:0000313" key="1">
    <source>
        <dbReference type="EMBL" id="KAK5887964.1"/>
    </source>
</evidence>
<sequence length="91" mass="9852">MAVSWLVSPGGRLLMRISFTVTAQLREEQGMKGGSLSSRNHSLAARAMGPTFNFKPRRSRSSHGPLRHAHIAWSSGVGVREGAELSPCHLS</sequence>
<dbReference type="Proteomes" id="UP001335648">
    <property type="component" value="Unassembled WGS sequence"/>
</dbReference>
<evidence type="ECO:0000313" key="2">
    <source>
        <dbReference type="Proteomes" id="UP001335648"/>
    </source>
</evidence>
<organism evidence="1 2">
    <name type="scientific">Champsocephalus esox</name>
    <name type="common">pike icefish</name>
    <dbReference type="NCBI Taxonomy" id="159716"/>
    <lineage>
        <taxon>Eukaryota</taxon>
        <taxon>Metazoa</taxon>
        <taxon>Chordata</taxon>
        <taxon>Craniata</taxon>
        <taxon>Vertebrata</taxon>
        <taxon>Euteleostomi</taxon>
        <taxon>Actinopterygii</taxon>
        <taxon>Neopterygii</taxon>
        <taxon>Teleostei</taxon>
        <taxon>Neoteleostei</taxon>
        <taxon>Acanthomorphata</taxon>
        <taxon>Eupercaria</taxon>
        <taxon>Perciformes</taxon>
        <taxon>Notothenioidei</taxon>
        <taxon>Channichthyidae</taxon>
        <taxon>Champsocephalus</taxon>
    </lineage>
</organism>
<reference evidence="1 2" key="1">
    <citation type="journal article" date="2023" name="Mol. Biol. Evol.">
        <title>Genomics of Secondarily Temperate Adaptation in the Only Non-Antarctic Icefish.</title>
        <authorList>
            <person name="Rivera-Colon A.G."/>
            <person name="Rayamajhi N."/>
            <person name="Minhas B.F."/>
            <person name="Madrigal G."/>
            <person name="Bilyk K.T."/>
            <person name="Yoon V."/>
            <person name="Hune M."/>
            <person name="Gregory S."/>
            <person name="Cheng C.H.C."/>
            <person name="Catchen J.M."/>
        </authorList>
    </citation>
    <scope>NUCLEOTIDE SEQUENCE [LARGE SCALE GENOMIC DNA]</scope>
    <source>
        <strain evidence="1">JC2023a</strain>
    </source>
</reference>
<proteinExistence type="predicted"/>
<protein>
    <submittedName>
        <fullName evidence="1">Uncharacterized protein</fullName>
    </submittedName>
</protein>
<dbReference type="AlphaFoldDB" id="A0AAN8GTH5"/>
<gene>
    <name evidence="1" type="ORF">CesoFtcFv8_016516</name>
</gene>
<keyword evidence="2" id="KW-1185">Reference proteome</keyword>
<comment type="caution">
    <text evidence="1">The sequence shown here is derived from an EMBL/GenBank/DDBJ whole genome shotgun (WGS) entry which is preliminary data.</text>
</comment>